<reference evidence="1 2" key="1">
    <citation type="submission" date="2016-08" db="EMBL/GenBank/DDBJ databases">
        <title>A Parts List for Fungal Cellulosomes Revealed by Comparative Genomics.</title>
        <authorList>
            <consortium name="DOE Joint Genome Institute"/>
            <person name="Haitjema C.H."/>
            <person name="Gilmore S.P."/>
            <person name="Henske J.K."/>
            <person name="Solomon K.V."/>
            <person name="De Groot R."/>
            <person name="Kuo A."/>
            <person name="Mondo S.J."/>
            <person name="Salamov A.A."/>
            <person name="Labutti K."/>
            <person name="Zhao Z."/>
            <person name="Chiniquy J."/>
            <person name="Barry K."/>
            <person name="Brewer H.M."/>
            <person name="Purvine S.O."/>
            <person name="Wright A.T."/>
            <person name="Boxma B."/>
            <person name="Van Alen T."/>
            <person name="Hackstein J.H."/>
            <person name="Baker S.E."/>
            <person name="Grigoriev I.V."/>
            <person name="O'Malley M.A."/>
        </authorList>
    </citation>
    <scope>NUCLEOTIDE SEQUENCE [LARGE SCALE GENOMIC DNA]</scope>
    <source>
        <strain evidence="1 2">S4</strain>
    </source>
</reference>
<keyword evidence="2" id="KW-1185">Reference proteome</keyword>
<proteinExistence type="predicted"/>
<name>A0A1Y1WNM8_9FUNG</name>
<evidence type="ECO:0000313" key="1">
    <source>
        <dbReference type="EMBL" id="ORX75123.1"/>
    </source>
</evidence>
<evidence type="ECO:0000313" key="2">
    <source>
        <dbReference type="Proteomes" id="UP000193944"/>
    </source>
</evidence>
<protein>
    <submittedName>
        <fullName evidence="1">Uncharacterized protein</fullName>
    </submittedName>
</protein>
<gene>
    <name evidence="1" type="ORF">BCR32DRAFT_285480</name>
</gene>
<dbReference type="AlphaFoldDB" id="A0A1Y1WNM8"/>
<comment type="caution">
    <text evidence="1">The sequence shown here is derived from an EMBL/GenBank/DDBJ whole genome shotgun (WGS) entry which is preliminary data.</text>
</comment>
<dbReference type="Proteomes" id="UP000193944">
    <property type="component" value="Unassembled WGS sequence"/>
</dbReference>
<sequence>MTFGINKCATMAVKPPKFSLPYNYSDSIFFLGINSIPKISTYKYLVLKRRILFSRIIVILNYYHRKYAAIFNLTISFDLKINLHLKIFLRAALVVVKKPKSFSYWIFNCKAFEQNRNTILKRVEDLFMKFSLINQVNSLELSEDSDKDYEDNIYYLMLNVFLDGCYVFEKLEIIGEQSHSSESSVPDIVGLSHFLTFVMPIVNISFGILLIWYNNNKNTPGSFKGVDVEKIRHGIYSDTDSNDISFVEWEKLEDILQLHDILLVSELALCTMVMFAGYEENEKFILQDSKYIYIHSTFYSIGIAIPKKDLKLSDRYLGQDVNIRINARVAKIAKMVNNSCPNYCSCSCCSCCFQVIFIKELTIDNHFNSLYVTSDNSGVNNRINNIVKDYISSDNNGNNKISNNYPYKKKWKCLYKCQTESDRYSKSPFLLRSITLLNDIMPACLGQSSRANTDPITDPCGVG</sequence>
<dbReference type="EMBL" id="MCFG01000377">
    <property type="protein sequence ID" value="ORX75123.1"/>
    <property type="molecule type" value="Genomic_DNA"/>
</dbReference>
<dbReference type="OrthoDB" id="2159714at2759"/>
<organism evidence="1 2">
    <name type="scientific">Anaeromyces robustus</name>
    <dbReference type="NCBI Taxonomy" id="1754192"/>
    <lineage>
        <taxon>Eukaryota</taxon>
        <taxon>Fungi</taxon>
        <taxon>Fungi incertae sedis</taxon>
        <taxon>Chytridiomycota</taxon>
        <taxon>Chytridiomycota incertae sedis</taxon>
        <taxon>Neocallimastigomycetes</taxon>
        <taxon>Neocallimastigales</taxon>
        <taxon>Neocallimastigaceae</taxon>
        <taxon>Anaeromyces</taxon>
    </lineage>
</organism>
<accession>A0A1Y1WNM8</accession>
<reference evidence="1 2" key="2">
    <citation type="submission" date="2016-08" db="EMBL/GenBank/DDBJ databases">
        <title>Pervasive Adenine N6-methylation of Active Genes in Fungi.</title>
        <authorList>
            <consortium name="DOE Joint Genome Institute"/>
            <person name="Mondo S.J."/>
            <person name="Dannebaum R.O."/>
            <person name="Kuo R.C."/>
            <person name="Labutti K."/>
            <person name="Haridas S."/>
            <person name="Kuo A."/>
            <person name="Salamov A."/>
            <person name="Ahrendt S.R."/>
            <person name="Lipzen A."/>
            <person name="Sullivan W."/>
            <person name="Andreopoulos W.B."/>
            <person name="Clum A."/>
            <person name="Lindquist E."/>
            <person name="Daum C."/>
            <person name="Ramamoorthy G.K."/>
            <person name="Gryganskyi A."/>
            <person name="Culley D."/>
            <person name="Magnuson J.K."/>
            <person name="James T.Y."/>
            <person name="O'Malley M.A."/>
            <person name="Stajich J.E."/>
            <person name="Spatafora J.W."/>
            <person name="Visel A."/>
            <person name="Grigoriev I.V."/>
        </authorList>
    </citation>
    <scope>NUCLEOTIDE SEQUENCE [LARGE SCALE GENOMIC DNA]</scope>
    <source>
        <strain evidence="1 2">S4</strain>
    </source>
</reference>